<keyword evidence="3" id="KW-1185">Reference proteome</keyword>
<evidence type="ECO:0000313" key="3">
    <source>
        <dbReference type="Proteomes" id="UP000202440"/>
    </source>
</evidence>
<dbReference type="KEGG" id="bsan:CHH28_11850"/>
<reference evidence="2 3" key="1">
    <citation type="submission" date="2017-07" db="EMBL/GenBank/DDBJ databases">
        <title>Annotated genome sequence of Bacterioplanes sanyensis isolated from Red Sea.</title>
        <authorList>
            <person name="Rehman Z.U."/>
        </authorList>
    </citation>
    <scope>NUCLEOTIDE SEQUENCE [LARGE SCALE GENOMIC DNA]</scope>
    <source>
        <strain evidence="2 3">NV9</strain>
    </source>
</reference>
<name>A0A222FJV9_9GAMM</name>
<dbReference type="Gene3D" id="3.30.750.24">
    <property type="entry name" value="STAS domain"/>
    <property type="match status" value="1"/>
</dbReference>
<dbReference type="SUPFAM" id="SSF52091">
    <property type="entry name" value="SpoIIaa-like"/>
    <property type="match status" value="1"/>
</dbReference>
<sequence length="100" mass="11182">MDAQVKQIQLGNELTIYTAAEQRELYLPLPADCRSLVVDASQLQEIDGAGVQLLLCIAKECHEHDIHCQLKQPPQALQEVVELLRLEDIDWFDSVVGEAA</sequence>
<evidence type="ECO:0000313" key="2">
    <source>
        <dbReference type="EMBL" id="ASP39327.1"/>
    </source>
</evidence>
<dbReference type="PANTHER" id="PTHR35849:SF2">
    <property type="entry name" value="BLR2341 PROTEIN"/>
    <property type="match status" value="1"/>
</dbReference>
<dbReference type="PROSITE" id="PS50801">
    <property type="entry name" value="STAS"/>
    <property type="match status" value="1"/>
</dbReference>
<dbReference type="AlphaFoldDB" id="A0A222FJV9"/>
<gene>
    <name evidence="2" type="ORF">CHH28_11850</name>
</gene>
<feature type="domain" description="STAS" evidence="1">
    <location>
        <begin position="1"/>
        <end position="100"/>
    </location>
</feature>
<dbReference type="InterPro" id="IPR002645">
    <property type="entry name" value="STAS_dom"/>
</dbReference>
<dbReference type="InterPro" id="IPR052746">
    <property type="entry name" value="MlaB_ABC_Transporter"/>
</dbReference>
<evidence type="ECO:0000259" key="1">
    <source>
        <dbReference type="PROSITE" id="PS50801"/>
    </source>
</evidence>
<proteinExistence type="predicted"/>
<dbReference type="PANTHER" id="PTHR35849">
    <property type="entry name" value="BLR2341 PROTEIN"/>
    <property type="match status" value="1"/>
</dbReference>
<dbReference type="OrthoDB" id="3296574at2"/>
<dbReference type="CDD" id="cd07043">
    <property type="entry name" value="STAS_anti-anti-sigma_factors"/>
    <property type="match status" value="1"/>
</dbReference>
<dbReference type="InterPro" id="IPR058548">
    <property type="entry name" value="MlaB-like_STAS"/>
</dbReference>
<dbReference type="EMBL" id="CP022530">
    <property type="protein sequence ID" value="ASP39327.1"/>
    <property type="molecule type" value="Genomic_DNA"/>
</dbReference>
<dbReference type="Proteomes" id="UP000202440">
    <property type="component" value="Chromosome"/>
</dbReference>
<protein>
    <recommendedName>
        <fullName evidence="1">STAS domain-containing protein</fullName>
    </recommendedName>
</protein>
<dbReference type="RefSeq" id="WP_094060507.1">
    <property type="nucleotide sequence ID" value="NZ_CP022530.1"/>
</dbReference>
<accession>A0A222FJV9</accession>
<organism evidence="2 3">
    <name type="scientific">Bacterioplanes sanyensis</name>
    <dbReference type="NCBI Taxonomy" id="1249553"/>
    <lineage>
        <taxon>Bacteria</taxon>
        <taxon>Pseudomonadati</taxon>
        <taxon>Pseudomonadota</taxon>
        <taxon>Gammaproteobacteria</taxon>
        <taxon>Oceanospirillales</taxon>
        <taxon>Oceanospirillaceae</taxon>
        <taxon>Bacterioplanes</taxon>
    </lineage>
</organism>
<dbReference type="InterPro" id="IPR036513">
    <property type="entry name" value="STAS_dom_sf"/>
</dbReference>
<dbReference type="Pfam" id="PF13466">
    <property type="entry name" value="STAS_2"/>
    <property type="match status" value="1"/>
</dbReference>